<dbReference type="SUPFAM" id="SSF56112">
    <property type="entry name" value="Protein kinase-like (PK-like)"/>
    <property type="match status" value="1"/>
</dbReference>
<sequence>MEASNRANGKPRLGVNNVSRPYTKLDTLGKRCFVYSYDGDKNLAAYLKGKPLSGISFMKTITAGILSGLAYLHNAGIVHNDIKPHNVMLSTMSTKAGTKLKTTIIDFDLASPLNRDDNGDVILGRNDGGSLPYQPPEVFRSVASDLSKKDIWAAGIVLYEMITGTYLFDIGNYKTFSQGMLNLETTGIPWEPVFTKLRWYSAVQTRPLLNALRAMLAVSPQDRPSAETCLAILNGKAPSAAIREARLQKTAHSAPTGRPTSPPPPLPPRDRVATGLHNPPIGMLPSPPSTPPLSSRNPVATESFGQLIDMLPPPPR</sequence>
<dbReference type="Gene3D" id="1.10.510.10">
    <property type="entry name" value="Transferase(Phosphotransferase) domain 1"/>
    <property type="match status" value="1"/>
</dbReference>
<dbReference type="PANTHER" id="PTHR44167:SF24">
    <property type="entry name" value="SERINE_THREONINE-PROTEIN KINASE CHK2"/>
    <property type="match status" value="1"/>
</dbReference>
<keyword evidence="3" id="KW-0418">Kinase</keyword>
<dbReference type="GO" id="GO:0005634">
    <property type="term" value="C:nucleus"/>
    <property type="evidence" value="ECO:0007669"/>
    <property type="project" value="TreeGrafter"/>
</dbReference>
<dbReference type="PANTHER" id="PTHR44167">
    <property type="entry name" value="OVARIAN-SPECIFIC SERINE/THREONINE-PROTEIN KINASE LOK-RELATED"/>
    <property type="match status" value="1"/>
</dbReference>
<evidence type="ECO:0000313" key="3">
    <source>
        <dbReference type="EMBL" id="RKP25542.1"/>
    </source>
</evidence>
<dbReference type="EMBL" id="KZ989709">
    <property type="protein sequence ID" value="RKP25542.1"/>
    <property type="molecule type" value="Genomic_DNA"/>
</dbReference>
<gene>
    <name evidence="3" type="ORF">SYNPS1DRAFT_28726</name>
</gene>
<dbReference type="GO" id="GO:0005524">
    <property type="term" value="F:ATP binding"/>
    <property type="evidence" value="ECO:0007669"/>
    <property type="project" value="InterPro"/>
</dbReference>
<dbReference type="InterPro" id="IPR000719">
    <property type="entry name" value="Prot_kinase_dom"/>
</dbReference>
<dbReference type="AlphaFoldDB" id="A0A4P9Z0W6"/>
<dbReference type="Proteomes" id="UP000278143">
    <property type="component" value="Unassembled WGS sequence"/>
</dbReference>
<reference evidence="4" key="1">
    <citation type="journal article" date="2018" name="Nat. Microbiol.">
        <title>Leveraging single-cell genomics to expand the fungal tree of life.</title>
        <authorList>
            <person name="Ahrendt S.R."/>
            <person name="Quandt C.A."/>
            <person name="Ciobanu D."/>
            <person name="Clum A."/>
            <person name="Salamov A."/>
            <person name="Andreopoulos B."/>
            <person name="Cheng J.F."/>
            <person name="Woyke T."/>
            <person name="Pelin A."/>
            <person name="Henrissat B."/>
            <person name="Reynolds N.K."/>
            <person name="Benny G.L."/>
            <person name="Smith M.E."/>
            <person name="James T.Y."/>
            <person name="Grigoriev I.V."/>
        </authorList>
    </citation>
    <scope>NUCLEOTIDE SEQUENCE [LARGE SCALE GENOMIC DNA]</scope>
    <source>
        <strain evidence="4">Benny S71-1</strain>
    </source>
</reference>
<dbReference type="InterPro" id="IPR008271">
    <property type="entry name" value="Ser/Thr_kinase_AS"/>
</dbReference>
<proteinExistence type="predicted"/>
<dbReference type="OrthoDB" id="4062651at2759"/>
<evidence type="ECO:0000313" key="4">
    <source>
        <dbReference type="Proteomes" id="UP000278143"/>
    </source>
</evidence>
<dbReference type="PROSITE" id="PS00108">
    <property type="entry name" value="PROTEIN_KINASE_ST"/>
    <property type="match status" value="1"/>
</dbReference>
<evidence type="ECO:0000259" key="2">
    <source>
        <dbReference type="PROSITE" id="PS50011"/>
    </source>
</evidence>
<dbReference type="SMART" id="SM00220">
    <property type="entry name" value="S_TKc"/>
    <property type="match status" value="1"/>
</dbReference>
<name>A0A4P9Z0W6_9FUNG</name>
<keyword evidence="3" id="KW-0808">Transferase</keyword>
<dbReference type="GO" id="GO:0004674">
    <property type="term" value="F:protein serine/threonine kinase activity"/>
    <property type="evidence" value="ECO:0007669"/>
    <property type="project" value="TreeGrafter"/>
</dbReference>
<protein>
    <submittedName>
        <fullName evidence="3">Kinase-like domain-containing protein</fullName>
    </submittedName>
</protein>
<dbReference type="InterPro" id="IPR011009">
    <property type="entry name" value="Kinase-like_dom_sf"/>
</dbReference>
<dbReference type="GO" id="GO:0044773">
    <property type="term" value="P:mitotic DNA damage checkpoint signaling"/>
    <property type="evidence" value="ECO:0007669"/>
    <property type="project" value="TreeGrafter"/>
</dbReference>
<dbReference type="PROSITE" id="PS50011">
    <property type="entry name" value="PROTEIN_KINASE_DOM"/>
    <property type="match status" value="1"/>
</dbReference>
<keyword evidence="4" id="KW-1185">Reference proteome</keyword>
<organism evidence="3 4">
    <name type="scientific">Syncephalis pseudoplumigaleata</name>
    <dbReference type="NCBI Taxonomy" id="1712513"/>
    <lineage>
        <taxon>Eukaryota</taxon>
        <taxon>Fungi</taxon>
        <taxon>Fungi incertae sedis</taxon>
        <taxon>Zoopagomycota</taxon>
        <taxon>Zoopagomycotina</taxon>
        <taxon>Zoopagomycetes</taxon>
        <taxon>Zoopagales</taxon>
        <taxon>Piptocephalidaceae</taxon>
        <taxon>Syncephalis</taxon>
    </lineage>
</organism>
<dbReference type="Pfam" id="PF00069">
    <property type="entry name" value="Pkinase"/>
    <property type="match status" value="1"/>
</dbReference>
<feature type="domain" description="Protein kinase" evidence="2">
    <location>
        <begin position="1"/>
        <end position="242"/>
    </location>
</feature>
<feature type="region of interest" description="Disordered" evidence="1">
    <location>
        <begin position="247"/>
        <end position="316"/>
    </location>
</feature>
<evidence type="ECO:0000256" key="1">
    <source>
        <dbReference type="SAM" id="MobiDB-lite"/>
    </source>
</evidence>
<accession>A0A4P9Z0W6</accession>